<dbReference type="Pfam" id="PF01706">
    <property type="entry name" value="FliG_C"/>
    <property type="match status" value="1"/>
</dbReference>
<dbReference type="PRINTS" id="PR00954">
    <property type="entry name" value="FLGMOTORFLIG"/>
</dbReference>
<evidence type="ECO:0000256" key="10">
    <source>
        <dbReference type="ARBA" id="ARBA00025598"/>
    </source>
</evidence>
<dbReference type="InterPro" id="IPR023087">
    <property type="entry name" value="Flg_Motor_Flig_C"/>
</dbReference>
<dbReference type="SUPFAM" id="SSF48029">
    <property type="entry name" value="FliG"/>
    <property type="match status" value="2"/>
</dbReference>
<evidence type="ECO:0000256" key="8">
    <source>
        <dbReference type="ARBA" id="ARBA00023136"/>
    </source>
</evidence>
<name>A0A3G2I4U7_BUCRM</name>
<dbReference type="EMBL" id="CP032759">
    <property type="protein sequence ID" value="AYN24434.1"/>
    <property type="molecule type" value="Genomic_DNA"/>
</dbReference>
<feature type="domain" description="Flagellar motor switch protein FliG middle" evidence="12">
    <location>
        <begin position="115"/>
        <end position="183"/>
    </location>
</feature>
<evidence type="ECO:0000256" key="6">
    <source>
        <dbReference type="ARBA" id="ARBA00022500"/>
    </source>
</evidence>
<accession>A0A3G2I4U7</accession>
<dbReference type="Proteomes" id="UP000271533">
    <property type="component" value="Chromosome"/>
</dbReference>
<evidence type="ECO:0000259" key="13">
    <source>
        <dbReference type="Pfam" id="PF14842"/>
    </source>
</evidence>
<comment type="subcellular location">
    <subcellularLocation>
        <location evidence="1">Bacterial flagellum basal body</location>
    </subcellularLocation>
    <subcellularLocation>
        <location evidence="2">Cell inner membrane</location>
        <topology evidence="2">Peripheral membrane protein</topology>
        <orientation evidence="2">Cytoplasmic side</orientation>
    </subcellularLocation>
</comment>
<gene>
    <name evidence="14" type="primary">fliG</name>
    <name evidence="14" type="ORF">D8S97_00290</name>
</gene>
<evidence type="ECO:0000259" key="12">
    <source>
        <dbReference type="Pfam" id="PF14841"/>
    </source>
</evidence>
<dbReference type="RefSeq" id="WP_158360940.1">
    <property type="nucleotide sequence ID" value="NZ_CP032759.1"/>
</dbReference>
<dbReference type="PANTHER" id="PTHR30534">
    <property type="entry name" value="FLAGELLAR MOTOR SWITCH PROTEIN FLIG"/>
    <property type="match status" value="1"/>
</dbReference>
<dbReference type="GO" id="GO:0071973">
    <property type="term" value="P:bacterial-type flagellum-dependent cell motility"/>
    <property type="evidence" value="ECO:0007669"/>
    <property type="project" value="InterPro"/>
</dbReference>
<evidence type="ECO:0000256" key="2">
    <source>
        <dbReference type="ARBA" id="ARBA00004515"/>
    </source>
</evidence>
<keyword evidence="14" id="KW-0282">Flagellum</keyword>
<keyword evidence="5" id="KW-1003">Cell membrane</keyword>
<dbReference type="GO" id="GO:0005886">
    <property type="term" value="C:plasma membrane"/>
    <property type="evidence" value="ECO:0007669"/>
    <property type="project" value="UniProtKB-SubCell"/>
</dbReference>
<evidence type="ECO:0000256" key="5">
    <source>
        <dbReference type="ARBA" id="ARBA00022475"/>
    </source>
</evidence>
<dbReference type="InterPro" id="IPR000090">
    <property type="entry name" value="Flg_Motor_Flig"/>
</dbReference>
<comment type="similarity">
    <text evidence="3">Belongs to the FliG family.</text>
</comment>
<dbReference type="AlphaFoldDB" id="A0A3G2I4U7"/>
<organism evidence="14 15">
    <name type="scientific">Buchnera aphidicola subsp. Rhopalosiphum maidis</name>
    <dbReference type="NCBI Taxonomy" id="118109"/>
    <lineage>
        <taxon>Bacteria</taxon>
        <taxon>Pseudomonadati</taxon>
        <taxon>Pseudomonadota</taxon>
        <taxon>Gammaproteobacteria</taxon>
        <taxon>Enterobacterales</taxon>
        <taxon>Erwiniaceae</taxon>
        <taxon>Buchnera</taxon>
    </lineage>
</organism>
<keyword evidence="14" id="KW-0969">Cilium</keyword>
<dbReference type="InterPro" id="IPR028263">
    <property type="entry name" value="FliG_N"/>
</dbReference>
<evidence type="ECO:0000259" key="11">
    <source>
        <dbReference type="Pfam" id="PF01706"/>
    </source>
</evidence>
<keyword evidence="7" id="KW-0283">Flagellar rotation</keyword>
<evidence type="ECO:0000256" key="7">
    <source>
        <dbReference type="ARBA" id="ARBA00022779"/>
    </source>
</evidence>
<keyword evidence="14" id="KW-0966">Cell projection</keyword>
<dbReference type="Pfam" id="PF14842">
    <property type="entry name" value="FliG_N"/>
    <property type="match status" value="1"/>
</dbReference>
<evidence type="ECO:0000256" key="4">
    <source>
        <dbReference type="ARBA" id="ARBA00021870"/>
    </source>
</evidence>
<evidence type="ECO:0000313" key="15">
    <source>
        <dbReference type="Proteomes" id="UP000271533"/>
    </source>
</evidence>
<dbReference type="Gene3D" id="1.10.220.30">
    <property type="match status" value="3"/>
</dbReference>
<dbReference type="GO" id="GO:0003774">
    <property type="term" value="F:cytoskeletal motor activity"/>
    <property type="evidence" value="ECO:0007669"/>
    <property type="project" value="InterPro"/>
</dbReference>
<dbReference type="InterPro" id="IPR032779">
    <property type="entry name" value="FliG_M"/>
</dbReference>
<evidence type="ECO:0000313" key="14">
    <source>
        <dbReference type="EMBL" id="AYN24434.1"/>
    </source>
</evidence>
<reference evidence="14 15" key="1">
    <citation type="submission" date="2018-10" db="EMBL/GenBank/DDBJ databases">
        <title>Genome sequence of the corn leaf aphid (Rhopalosiphum maidis Fitch).</title>
        <authorList>
            <person name="Chen W."/>
            <person name="Shakir S."/>
            <person name="Bigham M."/>
            <person name="Fei Z."/>
            <person name="Jander G."/>
        </authorList>
    </citation>
    <scope>NUCLEOTIDE SEQUENCE [LARGE SCALE GENOMIC DNA]</scope>
    <source>
        <strain evidence="14 15">BTI</strain>
    </source>
</reference>
<keyword evidence="6" id="KW-0145">Chemotaxis</keyword>
<dbReference type="OrthoDB" id="9780302at2"/>
<evidence type="ECO:0000256" key="3">
    <source>
        <dbReference type="ARBA" id="ARBA00010299"/>
    </source>
</evidence>
<dbReference type="PANTHER" id="PTHR30534:SF0">
    <property type="entry name" value="FLAGELLAR MOTOR SWITCH PROTEIN FLIG"/>
    <property type="match status" value="1"/>
</dbReference>
<keyword evidence="8" id="KW-0472">Membrane</keyword>
<evidence type="ECO:0000256" key="1">
    <source>
        <dbReference type="ARBA" id="ARBA00004117"/>
    </source>
</evidence>
<dbReference type="NCBIfam" id="TIGR00207">
    <property type="entry name" value="fliG"/>
    <property type="match status" value="1"/>
</dbReference>
<protein>
    <recommendedName>
        <fullName evidence="4">Flagellar motor switch protein FliG</fullName>
    </recommendedName>
</protein>
<proteinExistence type="inferred from homology"/>
<evidence type="ECO:0000256" key="9">
    <source>
        <dbReference type="ARBA" id="ARBA00023143"/>
    </source>
</evidence>
<feature type="domain" description="Flagellar motor switch protein FliG N-terminal" evidence="13">
    <location>
        <begin position="3"/>
        <end position="98"/>
    </location>
</feature>
<dbReference type="Pfam" id="PF14841">
    <property type="entry name" value="FliG_M"/>
    <property type="match status" value="1"/>
</dbReference>
<dbReference type="GO" id="GO:0006935">
    <property type="term" value="P:chemotaxis"/>
    <property type="evidence" value="ECO:0007669"/>
    <property type="project" value="UniProtKB-KW"/>
</dbReference>
<dbReference type="InterPro" id="IPR011002">
    <property type="entry name" value="FliG_a-hlx"/>
</dbReference>
<dbReference type="GO" id="GO:0009425">
    <property type="term" value="C:bacterial-type flagellum basal body"/>
    <property type="evidence" value="ECO:0007669"/>
    <property type="project" value="UniProtKB-SubCell"/>
</dbReference>
<comment type="function">
    <text evidence="10">FliG is one of three proteins (FliG, FliN, FliM) that forms the rotor-mounted switch complex (C ring), located at the base of the basal body. This complex interacts with the CheY and CheZ chemotaxis proteins, in addition to contacting components of the motor that determine the direction of flagellar rotation.</text>
</comment>
<sequence length="331" mass="38336">MTLNGTEKSALLLMSIGADQASEILKHLTPFEVQELVTSMVNINQFSNTILNTVLCECYDLFLKKNNLICNNDENYISDMLTKTLGEKQGHILLNEALEIRNIKMCIKSFNNMEPEKVVALLEKEHPQIFTTILVYLDKSQSAKILSALSEEKRTEIILRIAEFNGIEESNLIDLKKIINFLLKRKKLIFSEKGGIKTAAEILNFMKVEYEQDILKKIHLFDKKLTRKIIKEMFLFDNIVNMEDKHIKCLIKNLEKEKLFIALQGTNLIVRNKFFKNMNVEKAKKLSLYLEKKSYVSDVAIKNEQKLILMMLKNILDNGIFSLKKLGKYYV</sequence>
<keyword evidence="9" id="KW-0975">Bacterial flagellum</keyword>
<feature type="domain" description="Flagellar motor switch protein FliG C-terminal" evidence="11">
    <location>
        <begin position="220"/>
        <end position="321"/>
    </location>
</feature>